<feature type="domain" description="HTH gntR-type" evidence="6">
    <location>
        <begin position="8"/>
        <end position="76"/>
    </location>
</feature>
<evidence type="ECO:0000256" key="5">
    <source>
        <dbReference type="SAM" id="MobiDB-lite"/>
    </source>
</evidence>
<feature type="compositionally biased region" description="Basic residues" evidence="5">
    <location>
        <begin position="251"/>
        <end position="261"/>
    </location>
</feature>
<dbReference type="Pfam" id="PF07702">
    <property type="entry name" value="UTRA"/>
    <property type="match status" value="1"/>
</dbReference>
<dbReference type="InterPro" id="IPR036388">
    <property type="entry name" value="WH-like_DNA-bd_sf"/>
</dbReference>
<accession>A0A1T5M217</accession>
<evidence type="ECO:0000256" key="2">
    <source>
        <dbReference type="ARBA" id="ARBA00023125"/>
    </source>
</evidence>
<proteinExistence type="predicted"/>
<name>A0A1T5M217_9GAMM</name>
<dbReference type="SMART" id="SM00866">
    <property type="entry name" value="UTRA"/>
    <property type="match status" value="1"/>
</dbReference>
<dbReference type="OrthoDB" id="9808698at2"/>
<dbReference type="PROSITE" id="PS50949">
    <property type="entry name" value="HTH_GNTR"/>
    <property type="match status" value="1"/>
</dbReference>
<dbReference type="RefSeq" id="WP_079726126.1">
    <property type="nucleotide sequence ID" value="NZ_BMCL01000004.1"/>
</dbReference>
<keyword evidence="3" id="KW-0804">Transcription</keyword>
<protein>
    <recommendedName>
        <fullName evidence="4">Histidine utilization repressor</fullName>
    </recommendedName>
</protein>
<dbReference type="CDD" id="cd07377">
    <property type="entry name" value="WHTH_GntR"/>
    <property type="match status" value="1"/>
</dbReference>
<evidence type="ECO:0000256" key="1">
    <source>
        <dbReference type="ARBA" id="ARBA00023015"/>
    </source>
</evidence>
<dbReference type="AlphaFoldDB" id="A0A1T5M217"/>
<keyword evidence="8" id="KW-1185">Reference proteome</keyword>
<evidence type="ECO:0000313" key="7">
    <source>
        <dbReference type="EMBL" id="SKC82193.1"/>
    </source>
</evidence>
<evidence type="ECO:0000313" key="8">
    <source>
        <dbReference type="Proteomes" id="UP000190341"/>
    </source>
</evidence>
<dbReference type="InterPro" id="IPR011663">
    <property type="entry name" value="UTRA"/>
</dbReference>
<dbReference type="Gene3D" id="1.10.10.10">
    <property type="entry name" value="Winged helix-like DNA-binding domain superfamily/Winged helix DNA-binding domain"/>
    <property type="match status" value="1"/>
</dbReference>
<dbReference type="SUPFAM" id="SSF46785">
    <property type="entry name" value="Winged helix' DNA-binding domain"/>
    <property type="match status" value="1"/>
</dbReference>
<dbReference type="NCBIfam" id="TIGR02018">
    <property type="entry name" value="his_ut_repres"/>
    <property type="match status" value="1"/>
</dbReference>
<dbReference type="EMBL" id="FUZV01000002">
    <property type="protein sequence ID" value="SKC82193.1"/>
    <property type="molecule type" value="Genomic_DNA"/>
</dbReference>
<reference evidence="7 8" key="1">
    <citation type="submission" date="2017-02" db="EMBL/GenBank/DDBJ databases">
        <authorList>
            <person name="Peterson S.W."/>
        </authorList>
    </citation>
    <scope>NUCLEOTIDE SEQUENCE [LARGE SCALE GENOMIC DNA]</scope>
    <source>
        <strain evidence="7 8">P15</strain>
    </source>
</reference>
<dbReference type="SUPFAM" id="SSF64288">
    <property type="entry name" value="Chorismate lyase-like"/>
    <property type="match status" value="1"/>
</dbReference>
<dbReference type="InterPro" id="IPR036390">
    <property type="entry name" value="WH_DNA-bd_sf"/>
</dbReference>
<dbReference type="SMART" id="SM00345">
    <property type="entry name" value="HTH_GNTR"/>
    <property type="match status" value="1"/>
</dbReference>
<dbReference type="Pfam" id="PF00392">
    <property type="entry name" value="GntR"/>
    <property type="match status" value="1"/>
</dbReference>
<dbReference type="PANTHER" id="PTHR44846:SF16">
    <property type="entry name" value="TRANSCRIPTIONAL REGULATOR PHNF-RELATED"/>
    <property type="match status" value="1"/>
</dbReference>
<dbReference type="InterPro" id="IPR010248">
    <property type="entry name" value="His_ut_repres"/>
</dbReference>
<evidence type="ECO:0000259" key="6">
    <source>
        <dbReference type="PROSITE" id="PS50949"/>
    </source>
</evidence>
<dbReference type="PRINTS" id="PR00035">
    <property type="entry name" value="HTHGNTR"/>
</dbReference>
<evidence type="ECO:0000256" key="3">
    <source>
        <dbReference type="ARBA" id="ARBA00023163"/>
    </source>
</evidence>
<dbReference type="InterPro" id="IPR050679">
    <property type="entry name" value="Bact_HTH_transcr_reg"/>
</dbReference>
<dbReference type="GO" id="GO:0045892">
    <property type="term" value="P:negative regulation of DNA-templated transcription"/>
    <property type="evidence" value="ECO:0007669"/>
    <property type="project" value="UniProtKB-UniRule"/>
</dbReference>
<sequence>MVRTRSTDTFKNRIRQDIEEKIVSGKWPPGFRIGSEHELMAKYGCSRMTVNKVLSLLAEKGMVERKRKAGTFVARLHPHIESVAMEIPDIPVEVAQRGHSYGYRRLVRRKRAAKSSVPYELELAHKGELVAMQSLHEADGNPFAFEERLISLQAVPDAMTNEFDGKPPGSWLLVNIPWSRAEHRITAVNASEKLAQHLKIEPNTACLVLERRTWLGSQAITYVKQVFAGDSYELYARFGPESSKPGATRPKPAKKARPASK</sequence>
<dbReference type="GO" id="GO:0006547">
    <property type="term" value="P:L-histidine metabolic process"/>
    <property type="evidence" value="ECO:0007669"/>
    <property type="project" value="UniProtKB-UniRule"/>
</dbReference>
<gene>
    <name evidence="7" type="ORF">SAMN06296058_3626</name>
</gene>
<keyword evidence="1" id="KW-0805">Transcription regulation</keyword>
<dbReference type="STRING" id="428993.SAMN06296058_3626"/>
<feature type="region of interest" description="Disordered" evidence="5">
    <location>
        <begin position="239"/>
        <end position="261"/>
    </location>
</feature>
<keyword evidence="2" id="KW-0238">DNA-binding</keyword>
<dbReference type="Gene3D" id="3.40.1410.10">
    <property type="entry name" value="Chorismate lyase-like"/>
    <property type="match status" value="1"/>
</dbReference>
<dbReference type="Proteomes" id="UP000190341">
    <property type="component" value="Unassembled WGS sequence"/>
</dbReference>
<dbReference type="GO" id="GO:0003677">
    <property type="term" value="F:DNA binding"/>
    <property type="evidence" value="ECO:0007669"/>
    <property type="project" value="UniProtKB-UniRule"/>
</dbReference>
<dbReference type="PANTHER" id="PTHR44846">
    <property type="entry name" value="MANNOSYL-D-GLYCERATE TRANSPORT/METABOLISM SYSTEM REPRESSOR MNGR-RELATED"/>
    <property type="match status" value="1"/>
</dbReference>
<dbReference type="GO" id="GO:0003700">
    <property type="term" value="F:DNA-binding transcription factor activity"/>
    <property type="evidence" value="ECO:0007669"/>
    <property type="project" value="UniProtKB-UniRule"/>
</dbReference>
<dbReference type="InterPro" id="IPR000524">
    <property type="entry name" value="Tscrpt_reg_HTH_GntR"/>
</dbReference>
<evidence type="ECO:0000256" key="4">
    <source>
        <dbReference type="NCBIfam" id="TIGR02018"/>
    </source>
</evidence>
<organism evidence="7 8">
    <name type="scientific">Pseudoxanthomonas indica</name>
    <dbReference type="NCBI Taxonomy" id="428993"/>
    <lineage>
        <taxon>Bacteria</taxon>
        <taxon>Pseudomonadati</taxon>
        <taxon>Pseudomonadota</taxon>
        <taxon>Gammaproteobacteria</taxon>
        <taxon>Lysobacterales</taxon>
        <taxon>Lysobacteraceae</taxon>
        <taxon>Pseudoxanthomonas</taxon>
    </lineage>
</organism>
<dbReference type="InterPro" id="IPR028978">
    <property type="entry name" value="Chorismate_lyase_/UTRA_dom_sf"/>
</dbReference>